<reference evidence="1 2" key="1">
    <citation type="submission" date="2021-06" db="EMBL/GenBank/DDBJ databases">
        <title>Caerostris extrusa draft genome.</title>
        <authorList>
            <person name="Kono N."/>
            <person name="Arakawa K."/>
        </authorList>
    </citation>
    <scope>NUCLEOTIDE SEQUENCE [LARGE SCALE GENOMIC DNA]</scope>
</reference>
<dbReference type="EMBL" id="BPLR01009426">
    <property type="protein sequence ID" value="GIY31840.1"/>
    <property type="molecule type" value="Genomic_DNA"/>
</dbReference>
<dbReference type="SUPFAM" id="SSF50630">
    <property type="entry name" value="Acid proteases"/>
    <property type="match status" value="1"/>
</dbReference>
<gene>
    <name evidence="1" type="ORF">CEXT_231851</name>
</gene>
<organism evidence="1 2">
    <name type="scientific">Caerostris extrusa</name>
    <name type="common">Bark spider</name>
    <name type="synonym">Caerostris bankana</name>
    <dbReference type="NCBI Taxonomy" id="172846"/>
    <lineage>
        <taxon>Eukaryota</taxon>
        <taxon>Metazoa</taxon>
        <taxon>Ecdysozoa</taxon>
        <taxon>Arthropoda</taxon>
        <taxon>Chelicerata</taxon>
        <taxon>Arachnida</taxon>
        <taxon>Araneae</taxon>
        <taxon>Araneomorphae</taxon>
        <taxon>Entelegynae</taxon>
        <taxon>Araneoidea</taxon>
        <taxon>Araneidae</taxon>
        <taxon>Caerostris</taxon>
    </lineage>
</organism>
<dbReference type="AlphaFoldDB" id="A0AAV4SDT8"/>
<dbReference type="InterPro" id="IPR001969">
    <property type="entry name" value="Aspartic_peptidase_AS"/>
</dbReference>
<dbReference type="Gene3D" id="2.40.70.10">
    <property type="entry name" value="Acid Proteases"/>
    <property type="match status" value="1"/>
</dbReference>
<comment type="caution">
    <text evidence="1">The sequence shown here is derived from an EMBL/GenBank/DDBJ whole genome shotgun (WGS) entry which is preliminary data.</text>
</comment>
<keyword evidence="2" id="KW-1185">Reference proteome</keyword>
<sequence>MSFLGKGRKSDRIELGTELGVTIPPEAVIANIKRLITSNENYDEGFVKQVFERIIEERIKREENERLPKSLYFMRFKGAFKKYCSKNKKEISLSVIDHESSVTADKYLRKVTINNRSVSCLLDTGASSCLLKESLAERLRSNMTPCKKDLYSFGNQKCPVLKSLEQQT</sequence>
<accession>A0AAV4SDT8</accession>
<dbReference type="InterPro" id="IPR021109">
    <property type="entry name" value="Peptidase_aspartic_dom_sf"/>
</dbReference>
<dbReference type="GO" id="GO:0004190">
    <property type="term" value="F:aspartic-type endopeptidase activity"/>
    <property type="evidence" value="ECO:0007669"/>
    <property type="project" value="InterPro"/>
</dbReference>
<dbReference type="Proteomes" id="UP001054945">
    <property type="component" value="Unassembled WGS sequence"/>
</dbReference>
<evidence type="ECO:0008006" key="3">
    <source>
        <dbReference type="Google" id="ProtNLM"/>
    </source>
</evidence>
<dbReference type="Pfam" id="PF13650">
    <property type="entry name" value="Asp_protease_2"/>
    <property type="match status" value="1"/>
</dbReference>
<name>A0AAV4SDT8_CAEEX</name>
<evidence type="ECO:0000313" key="1">
    <source>
        <dbReference type="EMBL" id="GIY31840.1"/>
    </source>
</evidence>
<protein>
    <recommendedName>
        <fullName evidence="3">Peptidase A2 domain-containing protein</fullName>
    </recommendedName>
</protein>
<proteinExistence type="predicted"/>
<evidence type="ECO:0000313" key="2">
    <source>
        <dbReference type="Proteomes" id="UP001054945"/>
    </source>
</evidence>
<dbReference type="PROSITE" id="PS00141">
    <property type="entry name" value="ASP_PROTEASE"/>
    <property type="match status" value="1"/>
</dbReference>
<dbReference type="GO" id="GO:0006508">
    <property type="term" value="P:proteolysis"/>
    <property type="evidence" value="ECO:0007669"/>
    <property type="project" value="InterPro"/>
</dbReference>